<dbReference type="Pfam" id="PF05257">
    <property type="entry name" value="CHAP"/>
    <property type="match status" value="1"/>
</dbReference>
<protein>
    <submittedName>
        <fullName evidence="4">CHAP domain-containing protein</fullName>
    </submittedName>
</protein>
<gene>
    <name evidence="4" type="ORF">FRC53_09875</name>
</gene>
<evidence type="ECO:0000256" key="1">
    <source>
        <dbReference type="SAM" id="MobiDB-lite"/>
    </source>
</evidence>
<comment type="caution">
    <text evidence="4">The sequence shown here is derived from an EMBL/GenBank/DDBJ whole genome shotgun (WGS) entry which is preliminary data.</text>
</comment>
<accession>A0A6L5GTU9</accession>
<dbReference type="InterPro" id="IPR006637">
    <property type="entry name" value="ChW"/>
</dbReference>
<dbReference type="SMART" id="SM00728">
    <property type="entry name" value="ChW"/>
    <property type="match status" value="6"/>
</dbReference>
<evidence type="ECO:0000259" key="3">
    <source>
        <dbReference type="Pfam" id="PF05257"/>
    </source>
</evidence>
<keyword evidence="2" id="KW-0732">Signal</keyword>
<sequence>MKIKRIFSSLLIVLLVGVLASSAVFATAQTSENTTNTASSTEAAAQTQTESAEASTPKTDENQEEQPEEDTPSVVYKTHVQNIGTQPEVSDGELAGTTGKGLRVEAFWVRLKNNGIANGGISYRVHVQNIGWQSSVSAGTMAGTSGRSLQIEAIEIHLTDKTLADQYDIYYRVHVQNIGWLNWAKDGEYAGTIGRSLRIEGLQIELVKKGAQVNDPLHTASALQTPYLGYLVEGQTHVQNVGWQRQHNENQIFGTKGRALRLEALQLKLTNLQNLGMTGNIEYQAHVQNIGWQGNVWKKNGENAGTSGRSLRVEAVRIRLSGEIAKHFDVYYRVHVQGYGWLDWAKNGETAGTYSLSRRMEALQIVIEPKGISPGVTYVPYVSNARSKTIKIARSQIGYHAGNNKYTKYGVWYNQYLGAQRKWDFSHENWCFMFVSWCGEAAGAPSNFMRNAYVPSAVQWYQTRGCWHWRGSYRPKTGDLVIFDWNGDKVVDHIGFVESIKHNDLITIEGNSRSQVRRVNRGNYQTSTDIFGYADPRY</sequence>
<feature type="compositionally biased region" description="Acidic residues" evidence="1">
    <location>
        <begin position="62"/>
        <end position="71"/>
    </location>
</feature>
<dbReference type="SUPFAM" id="SSF54001">
    <property type="entry name" value="Cysteine proteinases"/>
    <property type="match status" value="1"/>
</dbReference>
<feature type="domain" description="Peptidase C51" evidence="3">
    <location>
        <begin position="427"/>
        <end position="511"/>
    </location>
</feature>
<dbReference type="EMBL" id="VOGB01000005">
    <property type="protein sequence ID" value="MQM73699.1"/>
    <property type="molecule type" value="Genomic_DNA"/>
</dbReference>
<feature type="signal peptide" evidence="2">
    <location>
        <begin position="1"/>
        <end position="26"/>
    </location>
</feature>
<dbReference type="AlphaFoldDB" id="A0A6L5GTU9"/>
<name>A0A6L5GTU9_9FIRM</name>
<evidence type="ECO:0000256" key="2">
    <source>
        <dbReference type="SAM" id="SignalP"/>
    </source>
</evidence>
<dbReference type="Proteomes" id="UP000473648">
    <property type="component" value="Unassembled WGS sequence"/>
</dbReference>
<reference evidence="4" key="1">
    <citation type="journal article" date="2020" name="Appl. Environ. Microbiol.">
        <title>Medium-Chain Fatty Acid Synthesis by 'Candidatus Weimeria bifida' gen. nov., sp. nov., and 'Candidatus Pseudoramibacter fermentans' sp. nov.</title>
        <authorList>
            <person name="Scarborough M.J."/>
            <person name="Myers K.S."/>
            <person name="Donohue T.J."/>
            <person name="Noguera D.R."/>
        </authorList>
    </citation>
    <scope>NUCLEOTIDE SEQUENCE</scope>
    <source>
        <strain evidence="4">EUB1.1</strain>
    </source>
</reference>
<proteinExistence type="predicted"/>
<feature type="chain" id="PRO_5038380272" evidence="2">
    <location>
        <begin position="27"/>
        <end position="538"/>
    </location>
</feature>
<feature type="region of interest" description="Disordered" evidence="1">
    <location>
        <begin position="30"/>
        <end position="73"/>
    </location>
</feature>
<dbReference type="InterPro" id="IPR007921">
    <property type="entry name" value="CHAP_dom"/>
</dbReference>
<keyword evidence="5" id="KW-1185">Reference proteome</keyword>
<dbReference type="InterPro" id="IPR038765">
    <property type="entry name" value="Papain-like_cys_pep_sf"/>
</dbReference>
<evidence type="ECO:0000313" key="5">
    <source>
        <dbReference type="Proteomes" id="UP000473648"/>
    </source>
</evidence>
<dbReference type="Pfam" id="PF07538">
    <property type="entry name" value="ChW"/>
    <property type="match status" value="6"/>
</dbReference>
<organism evidence="4 5">
    <name type="scientific">Candidatus Pseudoramibacter fermentans</name>
    <dbReference type="NCBI Taxonomy" id="2594427"/>
    <lineage>
        <taxon>Bacteria</taxon>
        <taxon>Bacillati</taxon>
        <taxon>Bacillota</taxon>
        <taxon>Clostridia</taxon>
        <taxon>Eubacteriales</taxon>
        <taxon>Eubacteriaceae</taxon>
        <taxon>Pseudoramibacter</taxon>
    </lineage>
</organism>
<evidence type="ECO:0000313" key="4">
    <source>
        <dbReference type="EMBL" id="MQM73699.1"/>
    </source>
</evidence>
<feature type="compositionally biased region" description="Low complexity" evidence="1">
    <location>
        <begin position="30"/>
        <end position="56"/>
    </location>
</feature>